<gene>
    <name evidence="2" type="ORF">GCM10009550_52690</name>
</gene>
<feature type="transmembrane region" description="Helical" evidence="1">
    <location>
        <begin position="80"/>
        <end position="98"/>
    </location>
</feature>
<keyword evidence="1" id="KW-0812">Transmembrane</keyword>
<keyword evidence="1" id="KW-1133">Transmembrane helix</keyword>
<dbReference type="EMBL" id="BAAAHH010000025">
    <property type="protein sequence ID" value="GAA0960906.1"/>
    <property type="molecule type" value="Genomic_DNA"/>
</dbReference>
<feature type="transmembrane region" description="Helical" evidence="1">
    <location>
        <begin position="104"/>
        <end position="127"/>
    </location>
</feature>
<sequence>MTEPDERPTLSDELFEMKETPAARAGGDGLGLSWPEALGAPPSTGEVARGAAGFLAYALINLVVMWAPMHNSGSDTGVQAVVLIAVAFGFGAFLVWGVGRNGRAYGFGMMLGWVVLTLLSLGFATGLG</sequence>
<name>A0ABN1RP13_9ACTN</name>
<keyword evidence="1" id="KW-0472">Membrane</keyword>
<organism evidence="2 3">
    <name type="scientific">Actinocorallia libanotica</name>
    <dbReference type="NCBI Taxonomy" id="46162"/>
    <lineage>
        <taxon>Bacteria</taxon>
        <taxon>Bacillati</taxon>
        <taxon>Actinomycetota</taxon>
        <taxon>Actinomycetes</taxon>
        <taxon>Streptosporangiales</taxon>
        <taxon>Thermomonosporaceae</taxon>
        <taxon>Actinocorallia</taxon>
    </lineage>
</organism>
<keyword evidence="3" id="KW-1185">Reference proteome</keyword>
<dbReference type="Proteomes" id="UP001500665">
    <property type="component" value="Unassembled WGS sequence"/>
</dbReference>
<dbReference type="RefSeq" id="WP_344243647.1">
    <property type="nucleotide sequence ID" value="NZ_BAAAHH010000025.1"/>
</dbReference>
<feature type="transmembrane region" description="Helical" evidence="1">
    <location>
        <begin position="47"/>
        <end position="68"/>
    </location>
</feature>
<reference evidence="2 3" key="1">
    <citation type="journal article" date="2019" name="Int. J. Syst. Evol. Microbiol.">
        <title>The Global Catalogue of Microorganisms (GCM) 10K type strain sequencing project: providing services to taxonomists for standard genome sequencing and annotation.</title>
        <authorList>
            <consortium name="The Broad Institute Genomics Platform"/>
            <consortium name="The Broad Institute Genome Sequencing Center for Infectious Disease"/>
            <person name="Wu L."/>
            <person name="Ma J."/>
        </authorList>
    </citation>
    <scope>NUCLEOTIDE SEQUENCE [LARGE SCALE GENOMIC DNA]</scope>
    <source>
        <strain evidence="2 3">JCM 10696</strain>
    </source>
</reference>
<comment type="caution">
    <text evidence="2">The sequence shown here is derived from an EMBL/GenBank/DDBJ whole genome shotgun (WGS) entry which is preliminary data.</text>
</comment>
<proteinExistence type="predicted"/>
<evidence type="ECO:0000313" key="2">
    <source>
        <dbReference type="EMBL" id="GAA0960906.1"/>
    </source>
</evidence>
<evidence type="ECO:0000313" key="3">
    <source>
        <dbReference type="Proteomes" id="UP001500665"/>
    </source>
</evidence>
<accession>A0ABN1RP13</accession>
<evidence type="ECO:0000256" key="1">
    <source>
        <dbReference type="SAM" id="Phobius"/>
    </source>
</evidence>
<protein>
    <submittedName>
        <fullName evidence="2">Uncharacterized protein</fullName>
    </submittedName>
</protein>